<dbReference type="InterPro" id="IPR016181">
    <property type="entry name" value="Acyl_CoA_acyltransferase"/>
</dbReference>
<dbReference type="EMBL" id="LN835296">
    <property type="protein sequence ID" value="CRG98477.1"/>
    <property type="molecule type" value="Genomic_DNA"/>
</dbReference>
<name>A0A1J1H118_PLARL</name>
<evidence type="ECO:0000259" key="4">
    <source>
        <dbReference type="PROSITE" id="PS51186"/>
    </source>
</evidence>
<evidence type="ECO:0000256" key="1">
    <source>
        <dbReference type="ARBA" id="ARBA00022679"/>
    </source>
</evidence>
<dbReference type="PANTHER" id="PTHR45896">
    <property type="entry name" value="N-ALPHA-ACETYLTRANSFERASE 30"/>
    <property type="match status" value="1"/>
</dbReference>
<dbReference type="InterPro" id="IPR044542">
    <property type="entry name" value="NAA30-like"/>
</dbReference>
<dbReference type="PROSITE" id="PS51186">
    <property type="entry name" value="GNAT"/>
    <property type="match status" value="1"/>
</dbReference>
<dbReference type="PANTHER" id="PTHR45896:SF1">
    <property type="entry name" value="N-ALPHA-ACETYLTRANSFERASE 30"/>
    <property type="match status" value="1"/>
</dbReference>
<evidence type="ECO:0000256" key="2">
    <source>
        <dbReference type="ARBA" id="ARBA00023315"/>
    </source>
</evidence>
<evidence type="ECO:0000256" key="3">
    <source>
        <dbReference type="ARBA" id="ARBA00024025"/>
    </source>
</evidence>
<protein>
    <submittedName>
        <fullName evidence="5">Acetyltransferase, putative</fullName>
    </submittedName>
</protein>
<evidence type="ECO:0000313" key="6">
    <source>
        <dbReference type="Proteomes" id="UP000220158"/>
    </source>
</evidence>
<reference evidence="5 6" key="1">
    <citation type="submission" date="2015-04" db="EMBL/GenBank/DDBJ databases">
        <authorList>
            <consortium name="Pathogen Informatics"/>
        </authorList>
    </citation>
    <scope>NUCLEOTIDE SEQUENCE [LARGE SCALE GENOMIC DNA]</scope>
    <source>
        <strain evidence="5 6">SGS1</strain>
    </source>
</reference>
<dbReference type="Pfam" id="PF00583">
    <property type="entry name" value="Acetyltransf_1"/>
    <property type="match status" value="1"/>
</dbReference>
<feature type="domain" description="N-acetyltransferase" evidence="4">
    <location>
        <begin position="67"/>
        <end position="220"/>
    </location>
</feature>
<dbReference type="SUPFAM" id="SSF55729">
    <property type="entry name" value="Acyl-CoA N-acyltransferases (Nat)"/>
    <property type="match status" value="1"/>
</dbReference>
<keyword evidence="2" id="KW-0012">Acyltransferase</keyword>
<evidence type="ECO:0000313" key="5">
    <source>
        <dbReference type="EMBL" id="CRG98477.1"/>
    </source>
</evidence>
<dbReference type="VEuPathDB" id="PlasmoDB:PRELSG_0112700"/>
<dbReference type="GO" id="GO:0004596">
    <property type="term" value="F:protein-N-terminal amino-acid acetyltransferase activity"/>
    <property type="evidence" value="ECO:0007669"/>
    <property type="project" value="InterPro"/>
</dbReference>
<accession>A0A1J1H118</accession>
<dbReference type="AlphaFoldDB" id="A0A1J1H118"/>
<dbReference type="Gene3D" id="3.40.630.30">
    <property type="match status" value="1"/>
</dbReference>
<keyword evidence="1 5" id="KW-0808">Transferase</keyword>
<proteinExistence type="inferred from homology"/>
<dbReference type="KEGG" id="prel:PRELSG_0112700"/>
<dbReference type="CDD" id="cd04301">
    <property type="entry name" value="NAT_SF"/>
    <property type="match status" value="1"/>
</dbReference>
<organism evidence="5 6">
    <name type="scientific">Plasmodium relictum</name>
    <dbReference type="NCBI Taxonomy" id="85471"/>
    <lineage>
        <taxon>Eukaryota</taxon>
        <taxon>Sar</taxon>
        <taxon>Alveolata</taxon>
        <taxon>Apicomplexa</taxon>
        <taxon>Aconoidasida</taxon>
        <taxon>Haemosporida</taxon>
        <taxon>Plasmodiidae</taxon>
        <taxon>Plasmodium</taxon>
        <taxon>Plasmodium (Haemamoeba)</taxon>
    </lineage>
</organism>
<dbReference type="GeneID" id="39734377"/>
<dbReference type="RefSeq" id="XP_028531487.1">
    <property type="nucleotide sequence ID" value="XM_028679278.1"/>
</dbReference>
<gene>
    <name evidence="5" type="ORF">PRELSG_0112700</name>
</gene>
<dbReference type="GO" id="GO:0031417">
    <property type="term" value="C:NatC complex"/>
    <property type="evidence" value="ECO:0007669"/>
    <property type="project" value="TreeGrafter"/>
</dbReference>
<dbReference type="OrthoDB" id="249099at2759"/>
<dbReference type="Proteomes" id="UP000220158">
    <property type="component" value="Chromosome 1"/>
</dbReference>
<sequence length="220" mass="25542">MNGEFIPIDKSVNEKIENCGSSFFLNRTDIILENNDKSKENTHEQIYDNAIKKNAIYQTMIINKKKIEIYQFKTFPKNYLNSVYELLSEELSEPYNIFLLKTILKNYSEIALMSLFDEKCVGTVISKISTKCKNDDEPVTFGYICMIAVHKSIKGCGSYLLNESIKLMQNLYGVNEVHLEAEATNNPTLRFYEKNGFIRIKRKPYYYLSGVDAFKLKKKL</sequence>
<keyword evidence="6" id="KW-1185">Reference proteome</keyword>
<comment type="similarity">
    <text evidence="3">Belongs to the acetyltransferase family. MAK3 subfamily.</text>
</comment>
<dbReference type="InterPro" id="IPR000182">
    <property type="entry name" value="GNAT_dom"/>
</dbReference>